<dbReference type="SUPFAM" id="SSF51338">
    <property type="entry name" value="Composite domain of metallo-dependent hydrolases"/>
    <property type="match status" value="1"/>
</dbReference>
<evidence type="ECO:0000259" key="2">
    <source>
        <dbReference type="Pfam" id="PF01979"/>
    </source>
</evidence>
<dbReference type="InterPro" id="IPR011059">
    <property type="entry name" value="Metal-dep_hydrolase_composite"/>
</dbReference>
<dbReference type="InterPro" id="IPR051781">
    <property type="entry name" value="Metallo-dep_Hydrolase"/>
</dbReference>
<dbReference type="InterPro" id="IPR006680">
    <property type="entry name" value="Amidohydro-rel"/>
</dbReference>
<comment type="caution">
    <text evidence="3">The sequence shown here is derived from an EMBL/GenBank/DDBJ whole genome shotgun (WGS) entry which is preliminary data.</text>
</comment>
<accession>A0A9W4GV74</accession>
<protein>
    <submittedName>
        <fullName evidence="3">Imidazolonepropionase</fullName>
    </submittedName>
</protein>
<reference evidence="3" key="1">
    <citation type="submission" date="2021-05" db="EMBL/GenBank/DDBJ databases">
        <authorList>
            <person name="Arsene-Ploetze F."/>
        </authorList>
    </citation>
    <scope>NUCLEOTIDE SEQUENCE</scope>
    <source>
        <strain evidence="3">DSM 42138</strain>
    </source>
</reference>
<dbReference type="Gene3D" id="3.40.50.10910">
    <property type="entry name" value="Amidohydrolase"/>
    <property type="match status" value="1"/>
</dbReference>
<dbReference type="Gene3D" id="2.30.40.10">
    <property type="entry name" value="Urease, subunit C, domain 1"/>
    <property type="match status" value="1"/>
</dbReference>
<keyword evidence="4" id="KW-1185">Reference proteome</keyword>
<evidence type="ECO:0000256" key="1">
    <source>
        <dbReference type="SAM" id="MobiDB-lite"/>
    </source>
</evidence>
<dbReference type="PANTHER" id="PTHR43135">
    <property type="entry name" value="ALPHA-D-RIBOSE 1-METHYLPHOSPHONATE 5-TRIPHOSPHATE DIPHOSPHATASE"/>
    <property type="match status" value="1"/>
</dbReference>
<evidence type="ECO:0000313" key="4">
    <source>
        <dbReference type="Proteomes" id="UP001152519"/>
    </source>
</evidence>
<feature type="compositionally biased region" description="Low complexity" evidence="1">
    <location>
        <begin position="440"/>
        <end position="452"/>
    </location>
</feature>
<dbReference type="InterPro" id="IPR032466">
    <property type="entry name" value="Metal_Hydrolase"/>
</dbReference>
<dbReference type="PANTHER" id="PTHR43135:SF3">
    <property type="entry name" value="ALPHA-D-RIBOSE 1-METHYLPHOSPHONATE 5-TRIPHOSPHATE DIPHOSPHATASE"/>
    <property type="match status" value="1"/>
</dbReference>
<dbReference type="GO" id="GO:0016810">
    <property type="term" value="F:hydrolase activity, acting on carbon-nitrogen (but not peptide) bonds"/>
    <property type="evidence" value="ECO:0007669"/>
    <property type="project" value="InterPro"/>
</dbReference>
<dbReference type="AlphaFoldDB" id="A0A9W4GV74"/>
<dbReference type="EMBL" id="CAJSLV010000114">
    <property type="protein sequence ID" value="CAG6398954.1"/>
    <property type="molecule type" value="Genomic_DNA"/>
</dbReference>
<dbReference type="Gene3D" id="3.30.110.90">
    <property type="entry name" value="Amidohydrolase"/>
    <property type="match status" value="1"/>
</dbReference>
<dbReference type="Pfam" id="PF01979">
    <property type="entry name" value="Amidohydro_1"/>
    <property type="match status" value="1"/>
</dbReference>
<proteinExistence type="predicted"/>
<organism evidence="3 4">
    <name type="scientific">Actinacidiphila cocklensis</name>
    <dbReference type="NCBI Taxonomy" id="887465"/>
    <lineage>
        <taxon>Bacteria</taxon>
        <taxon>Bacillati</taxon>
        <taxon>Actinomycetota</taxon>
        <taxon>Actinomycetes</taxon>
        <taxon>Kitasatosporales</taxon>
        <taxon>Streptomycetaceae</taxon>
        <taxon>Actinacidiphila</taxon>
    </lineage>
</organism>
<sequence>MSDEPAGAPTPFAAAQAGAVVLYRGATVIDGTGAPARPGTTVVVDGERIVRVAADAEVDPAGYDGAELVDLAGAFVIPGLIDSHQHLATPPNRPVAEAVLRRDLFGGVTTARDMADDLRQVGDLARASRVGEIAAPDLYYAALMAGPSFFDDPRTWQVSQGAVPGRNPWMQAVDEGTDLPLAVAMARGTSAVAVKIYADLPAGLVAAITAEAHRQGLLVWAHAAVFPARPGEVVAAGADSVSHASLLVHETAGSGPLVRYKTKPPVDEERFAGGDDPQIEALFATMRERGTILDATASMWRRIAAGSGDDEDARSRALANDTVSAALTAQAHRAGVEICTGTDSDPDLTQAWPPLHDELVFLHERCAMTPLQVIRSATLVGARSMGAEDERGTVAEGRLADLVVLDADPTADLAAALRSIRTVVKRGHPHHRSAFEGRNRAGARAAKAGESA</sequence>
<feature type="domain" description="Amidohydrolase-related" evidence="2">
    <location>
        <begin position="75"/>
        <end position="427"/>
    </location>
</feature>
<dbReference type="SUPFAM" id="SSF51556">
    <property type="entry name" value="Metallo-dependent hydrolases"/>
    <property type="match status" value="1"/>
</dbReference>
<dbReference type="Proteomes" id="UP001152519">
    <property type="component" value="Unassembled WGS sequence"/>
</dbReference>
<gene>
    <name evidence="3" type="ORF">SCOCK_80109</name>
</gene>
<feature type="region of interest" description="Disordered" evidence="1">
    <location>
        <begin position="428"/>
        <end position="452"/>
    </location>
</feature>
<evidence type="ECO:0000313" key="3">
    <source>
        <dbReference type="EMBL" id="CAG6398954.1"/>
    </source>
</evidence>
<dbReference type="RefSeq" id="WP_251501036.1">
    <property type="nucleotide sequence ID" value="NZ_CAJSLV010000114.1"/>
</dbReference>
<name>A0A9W4GV74_9ACTN</name>
<dbReference type="Gene3D" id="1.20.58.520">
    <property type="entry name" value="Amidohydrolase"/>
    <property type="match status" value="1"/>
</dbReference>